<feature type="transmembrane region" description="Helical" evidence="9">
    <location>
        <begin position="412"/>
        <end position="432"/>
    </location>
</feature>
<evidence type="ECO:0000256" key="6">
    <source>
        <dbReference type="ARBA" id="ARBA00022840"/>
    </source>
</evidence>
<evidence type="ECO:0000256" key="4">
    <source>
        <dbReference type="ARBA" id="ARBA00022692"/>
    </source>
</evidence>
<keyword evidence="8 9" id="KW-0472">Membrane</keyword>
<sequence>MPKDFYEKDGTEYAISLDSTDLDNKYSTTKEVFNSKVPVSLAWKNLTYEIVDPKTKKNKKIIQNVSGIVKPGEFLAIMGPLGAGKSTFLDMLAGRKDPKNVSGIVYLNGRPGDVKCVSTYVTQDDSLMGVLTVRENIKFAADLCFPASFSRLEKYAHVQNIIREFGLERVADNKIGTLFVRGINSGEKRRCAIASQVITLPKVIFLDEPTTGLDSAAAYNVMSAIVSMAKKHELTVVASIHQPSPETYALFDKLLLLGHGKTLYFGERDNALTYFEKLGFPCPPYNNPADHYLRLVNSDFMNDITEAEQRITSFSISFSKRNIRGVNKEIDDLIAKSGGHGEVILIKTRKEYARSLLAQTLILMKRSFKNATRNILMYWIRIAMYMCLALLMGSTWWKVGLEQKNIEDRFSAHFFSVTFLSLMSVAGIPGFLEERLVFQRERSIGFYSVGPYVLANTLISTPFLMIITLSFSIIAYPMIGLHENIYNAINFLAFIFLTLFVAESMVIFISAAIPTFVAALAITTFANGFYMVIAGYLVRRSALPEFLKWCHHIDYQKYSFEAIIQTDFVGLTFNCNDEPECKCIFGVNSIGTCELSGQDILDYYGYTKINLNEWALALMGLIVFFRFGFYLILRFRKGRRR</sequence>
<evidence type="ECO:0000256" key="8">
    <source>
        <dbReference type="ARBA" id="ARBA00023136"/>
    </source>
</evidence>
<evidence type="ECO:0000313" key="13">
    <source>
        <dbReference type="Proteomes" id="UP000232688"/>
    </source>
</evidence>
<comment type="subcellular location">
    <subcellularLocation>
        <location evidence="1">Membrane</location>
        <topology evidence="1">Multi-pass membrane protein</topology>
    </subcellularLocation>
</comment>
<dbReference type="SMART" id="SM00382">
    <property type="entry name" value="AAA"/>
    <property type="match status" value="1"/>
</dbReference>
<evidence type="ECO:0000259" key="10">
    <source>
        <dbReference type="PROSITE" id="PS50893"/>
    </source>
</evidence>
<proteinExistence type="inferred from homology"/>
<evidence type="ECO:0000313" key="11">
    <source>
        <dbReference type="EMBL" id="CAB5330422.1"/>
    </source>
</evidence>
<evidence type="ECO:0000256" key="1">
    <source>
        <dbReference type="ARBA" id="ARBA00004141"/>
    </source>
</evidence>
<dbReference type="PROSITE" id="PS50893">
    <property type="entry name" value="ABC_TRANSPORTER_2"/>
    <property type="match status" value="1"/>
</dbReference>
<keyword evidence="5" id="KW-0547">Nucleotide-binding</keyword>
<feature type="transmembrane region" description="Helical" evidence="9">
    <location>
        <begin position="614"/>
        <end position="633"/>
    </location>
</feature>
<dbReference type="InterPro" id="IPR043926">
    <property type="entry name" value="ABCG_dom"/>
</dbReference>
<dbReference type="SUPFAM" id="SSF52540">
    <property type="entry name" value="P-loop containing nucleoside triphosphate hydrolases"/>
    <property type="match status" value="1"/>
</dbReference>
<evidence type="ECO:0000256" key="3">
    <source>
        <dbReference type="ARBA" id="ARBA00022448"/>
    </source>
</evidence>
<dbReference type="Proteomes" id="UP000684084">
    <property type="component" value="Unassembled WGS sequence"/>
</dbReference>
<gene>
    <name evidence="11" type="ORF">CHRIB12_LOCUS2873</name>
    <name evidence="12" type="ORF">RhiirA1_468065</name>
</gene>
<dbReference type="EMBL" id="LLXH01001150">
    <property type="protein sequence ID" value="PKC60408.1"/>
    <property type="molecule type" value="Genomic_DNA"/>
</dbReference>
<dbReference type="Pfam" id="PF19055">
    <property type="entry name" value="ABC2_membrane_7"/>
    <property type="match status" value="1"/>
</dbReference>
<dbReference type="Pfam" id="PF00005">
    <property type="entry name" value="ABC_tran"/>
    <property type="match status" value="1"/>
</dbReference>
<evidence type="ECO:0000256" key="7">
    <source>
        <dbReference type="ARBA" id="ARBA00022989"/>
    </source>
</evidence>
<dbReference type="PANTHER" id="PTHR48042">
    <property type="entry name" value="ABC TRANSPORTER G FAMILY MEMBER 11"/>
    <property type="match status" value="1"/>
</dbReference>
<evidence type="ECO:0000256" key="5">
    <source>
        <dbReference type="ARBA" id="ARBA00022741"/>
    </source>
</evidence>
<name>A0A2I1EFU7_9GLOM</name>
<dbReference type="Gene3D" id="3.40.50.300">
    <property type="entry name" value="P-loop containing nucleotide triphosphate hydrolases"/>
    <property type="match status" value="1"/>
</dbReference>
<evidence type="ECO:0000256" key="9">
    <source>
        <dbReference type="SAM" id="Phobius"/>
    </source>
</evidence>
<dbReference type="EMBL" id="CAGKOT010000004">
    <property type="protein sequence ID" value="CAB5330422.1"/>
    <property type="molecule type" value="Genomic_DNA"/>
</dbReference>
<dbReference type="OrthoDB" id="66620at2759"/>
<evidence type="ECO:0000313" key="12">
    <source>
        <dbReference type="EMBL" id="PKC60408.1"/>
    </source>
</evidence>
<feature type="domain" description="ABC transporter" evidence="10">
    <location>
        <begin position="41"/>
        <end position="284"/>
    </location>
</feature>
<keyword evidence="4 9" id="KW-0812">Transmembrane</keyword>
<reference evidence="11" key="3">
    <citation type="submission" date="2020-05" db="EMBL/GenBank/DDBJ databases">
        <authorList>
            <person name="Rincon C."/>
            <person name="Sanders R I."/>
            <person name="Robbins C."/>
            <person name="Chaturvedi A."/>
        </authorList>
    </citation>
    <scope>NUCLEOTIDE SEQUENCE</scope>
    <source>
        <strain evidence="11">CHB12</strain>
    </source>
</reference>
<dbReference type="InterPro" id="IPR027417">
    <property type="entry name" value="P-loop_NTPase"/>
</dbReference>
<dbReference type="PANTHER" id="PTHR48042:SF11">
    <property type="entry name" value="ABC TRANSPORTER G FAMILY MEMBER 11"/>
    <property type="match status" value="1"/>
</dbReference>
<reference evidence="12 13" key="1">
    <citation type="submission" date="2017-10" db="EMBL/GenBank/DDBJ databases">
        <title>Extensive intraspecific genome diversity in a model arbuscular mycorrhizal fungus.</title>
        <authorList>
            <person name="Chen E.C.H."/>
            <person name="Morin E."/>
            <person name="Baudet D."/>
            <person name="Noel J."/>
            <person name="Ndikumana S."/>
            <person name="Charron P."/>
            <person name="St-Onge C."/>
            <person name="Giorgi J."/>
            <person name="Grigoriev I.V."/>
            <person name="Roux C."/>
            <person name="Martin F.M."/>
            <person name="Corradi N."/>
        </authorList>
    </citation>
    <scope>NUCLEOTIDE SEQUENCE [LARGE SCALE GENOMIC DNA]</scope>
    <source>
        <strain evidence="12 13">A1</strain>
    </source>
</reference>
<dbReference type="VEuPathDB" id="FungiDB:RhiirA1_468065"/>
<dbReference type="Proteomes" id="UP000232688">
    <property type="component" value="Unassembled WGS sequence"/>
</dbReference>
<dbReference type="AlphaFoldDB" id="A0A2I1EFU7"/>
<keyword evidence="3" id="KW-0813">Transport</keyword>
<feature type="transmembrane region" description="Helical" evidence="9">
    <location>
        <begin position="516"/>
        <end position="538"/>
    </location>
</feature>
<protein>
    <submittedName>
        <fullName evidence="12">P-loop containing nucleoside triphosphate hydrolase protein</fullName>
    </submittedName>
</protein>
<dbReference type="GO" id="GO:0016887">
    <property type="term" value="F:ATP hydrolysis activity"/>
    <property type="evidence" value="ECO:0007669"/>
    <property type="project" value="InterPro"/>
</dbReference>
<dbReference type="InterPro" id="IPR013525">
    <property type="entry name" value="ABC2_TM"/>
</dbReference>
<dbReference type="CDD" id="cd03213">
    <property type="entry name" value="ABCG_EPDR"/>
    <property type="match status" value="1"/>
</dbReference>
<dbReference type="GO" id="GO:0005524">
    <property type="term" value="F:ATP binding"/>
    <property type="evidence" value="ECO:0007669"/>
    <property type="project" value="UniProtKB-KW"/>
</dbReference>
<feature type="transmembrane region" description="Helical" evidence="9">
    <location>
        <begin position="375"/>
        <end position="397"/>
    </location>
</feature>
<dbReference type="VEuPathDB" id="FungiDB:RhiirFUN_007015"/>
<dbReference type="GO" id="GO:0140359">
    <property type="term" value="F:ABC-type transporter activity"/>
    <property type="evidence" value="ECO:0007669"/>
    <property type="project" value="InterPro"/>
</dbReference>
<feature type="transmembrane region" description="Helical" evidence="9">
    <location>
        <begin position="485"/>
        <end position="509"/>
    </location>
</feature>
<feature type="transmembrane region" description="Helical" evidence="9">
    <location>
        <begin position="453"/>
        <end position="479"/>
    </location>
</feature>
<keyword evidence="7 9" id="KW-1133">Transmembrane helix</keyword>
<organism evidence="12 13">
    <name type="scientific">Rhizophagus irregularis</name>
    <dbReference type="NCBI Taxonomy" id="588596"/>
    <lineage>
        <taxon>Eukaryota</taxon>
        <taxon>Fungi</taxon>
        <taxon>Fungi incertae sedis</taxon>
        <taxon>Mucoromycota</taxon>
        <taxon>Glomeromycotina</taxon>
        <taxon>Glomeromycetes</taxon>
        <taxon>Glomerales</taxon>
        <taxon>Glomeraceae</taxon>
        <taxon>Rhizophagus</taxon>
    </lineage>
</organism>
<dbReference type="VEuPathDB" id="FungiDB:FUN_004868"/>
<comment type="caution">
    <text evidence="12">The sequence shown here is derived from an EMBL/GenBank/DDBJ whole genome shotgun (WGS) entry which is preliminary data.</text>
</comment>
<keyword evidence="6" id="KW-0067">ATP-binding</keyword>
<dbReference type="InterPro" id="IPR052215">
    <property type="entry name" value="Plant_ABCG"/>
</dbReference>
<comment type="similarity">
    <text evidence="2">Belongs to the ABC transporter superfamily. ABCG family. Eye pigment precursor importer (TC 3.A.1.204) subfamily.</text>
</comment>
<accession>A0A2I1EFU7</accession>
<reference evidence="12 13" key="2">
    <citation type="submission" date="2017-10" db="EMBL/GenBank/DDBJ databases">
        <title>Genome analyses suggest a sexual origin of heterokaryosis in a supposedly ancient asexual fungus.</title>
        <authorList>
            <person name="Corradi N."/>
            <person name="Sedzielewska K."/>
            <person name="Noel J."/>
            <person name="Charron P."/>
            <person name="Farinelli L."/>
            <person name="Marton T."/>
            <person name="Kruger M."/>
            <person name="Pelin A."/>
            <person name="Brachmann A."/>
            <person name="Corradi N."/>
        </authorList>
    </citation>
    <scope>NUCLEOTIDE SEQUENCE [LARGE SCALE GENOMIC DNA]</scope>
    <source>
        <strain evidence="12 13">A1</strain>
    </source>
</reference>
<dbReference type="InterPro" id="IPR003593">
    <property type="entry name" value="AAA+_ATPase"/>
</dbReference>
<evidence type="ECO:0000256" key="2">
    <source>
        <dbReference type="ARBA" id="ARBA00005814"/>
    </source>
</evidence>
<dbReference type="Pfam" id="PF01061">
    <property type="entry name" value="ABC2_membrane"/>
    <property type="match status" value="1"/>
</dbReference>
<dbReference type="GO" id="GO:0016020">
    <property type="term" value="C:membrane"/>
    <property type="evidence" value="ECO:0007669"/>
    <property type="project" value="UniProtKB-SubCell"/>
</dbReference>
<dbReference type="InterPro" id="IPR003439">
    <property type="entry name" value="ABC_transporter-like_ATP-bd"/>
</dbReference>
<keyword evidence="12" id="KW-0378">Hydrolase</keyword>